<protein>
    <recommendedName>
        <fullName evidence="1">DUF7918 domain-containing protein</fullName>
    </recommendedName>
</protein>
<organism evidence="2 3">
    <name type="scientific">Triangularia verruculosa</name>
    <dbReference type="NCBI Taxonomy" id="2587418"/>
    <lineage>
        <taxon>Eukaryota</taxon>
        <taxon>Fungi</taxon>
        <taxon>Dikarya</taxon>
        <taxon>Ascomycota</taxon>
        <taxon>Pezizomycotina</taxon>
        <taxon>Sordariomycetes</taxon>
        <taxon>Sordariomycetidae</taxon>
        <taxon>Sordariales</taxon>
        <taxon>Podosporaceae</taxon>
        <taxon>Triangularia</taxon>
    </lineage>
</organism>
<sequence length="334" mass="37089">MAANVNMATNLYTVTLPGPKLGGISVWVVVDDHINHEYGTHHLALDDLELSDILCEYDIRSDILPQTAPHMVSYIQSKPEKPFKFLVTLHPSFTVHGKRSDHVAFRPTIDGRFACALIHLSPKEIGSAWYYGNQYRYELSTVVYTDNVGFQIQFPFRFAAQPQPANVGLPGASDAHPHIAARQSGTLKVEFFHMREAQPGQQNDNFGDPLCRPFAVFEFRYRTRDDLAALNRDGAITVSDCNNDGNGSNNNAGVNNDNNANGNNNWINLDDMFPNFMDHGFGDAVNHHQNADGHLVMETKAEDRDEVQDKHRNTTAKSGLPDMGPVLEGVVATT</sequence>
<evidence type="ECO:0000313" key="2">
    <source>
        <dbReference type="EMBL" id="KAK4202969.1"/>
    </source>
</evidence>
<name>A0AAN6XLS3_9PEZI</name>
<feature type="domain" description="DUF7918" evidence="1">
    <location>
        <begin position="54"/>
        <end position="201"/>
    </location>
</feature>
<evidence type="ECO:0000313" key="3">
    <source>
        <dbReference type="Proteomes" id="UP001303160"/>
    </source>
</evidence>
<dbReference type="Proteomes" id="UP001303160">
    <property type="component" value="Unassembled WGS sequence"/>
</dbReference>
<accession>A0AAN6XLS3</accession>
<dbReference type="InterPro" id="IPR057678">
    <property type="entry name" value="DUF7918"/>
</dbReference>
<gene>
    <name evidence="2" type="ORF">QBC40DRAFT_319749</name>
</gene>
<dbReference type="EMBL" id="MU863893">
    <property type="protein sequence ID" value="KAK4202969.1"/>
    <property type="molecule type" value="Genomic_DNA"/>
</dbReference>
<comment type="caution">
    <text evidence="2">The sequence shown here is derived from an EMBL/GenBank/DDBJ whole genome shotgun (WGS) entry which is preliminary data.</text>
</comment>
<evidence type="ECO:0000259" key="1">
    <source>
        <dbReference type="Pfam" id="PF25534"/>
    </source>
</evidence>
<dbReference type="AlphaFoldDB" id="A0AAN6XLS3"/>
<keyword evidence="3" id="KW-1185">Reference proteome</keyword>
<dbReference type="Pfam" id="PF25534">
    <property type="entry name" value="DUF7918"/>
    <property type="match status" value="1"/>
</dbReference>
<reference evidence="2" key="2">
    <citation type="submission" date="2023-05" db="EMBL/GenBank/DDBJ databases">
        <authorList>
            <consortium name="Lawrence Berkeley National Laboratory"/>
            <person name="Steindorff A."/>
            <person name="Hensen N."/>
            <person name="Bonometti L."/>
            <person name="Westerberg I."/>
            <person name="Brannstrom I.O."/>
            <person name="Guillou S."/>
            <person name="Cros-Aarteil S."/>
            <person name="Calhoun S."/>
            <person name="Haridas S."/>
            <person name="Kuo A."/>
            <person name="Mondo S."/>
            <person name="Pangilinan J."/>
            <person name="Riley R."/>
            <person name="Labutti K."/>
            <person name="Andreopoulos B."/>
            <person name="Lipzen A."/>
            <person name="Chen C."/>
            <person name="Yanf M."/>
            <person name="Daum C."/>
            <person name="Ng V."/>
            <person name="Clum A."/>
            <person name="Ohm R."/>
            <person name="Martin F."/>
            <person name="Silar P."/>
            <person name="Natvig D."/>
            <person name="Lalanne C."/>
            <person name="Gautier V."/>
            <person name="Ament-Velasquez S.L."/>
            <person name="Kruys A."/>
            <person name="Hutchinson M.I."/>
            <person name="Powell A.J."/>
            <person name="Barry K."/>
            <person name="Miller A.N."/>
            <person name="Grigoriev I.V."/>
            <person name="Debuchy R."/>
            <person name="Gladieux P."/>
            <person name="Thoren M.H."/>
            <person name="Johannesson H."/>
        </authorList>
    </citation>
    <scope>NUCLEOTIDE SEQUENCE</scope>
    <source>
        <strain evidence="2">CBS 315.58</strain>
    </source>
</reference>
<reference evidence="2" key="1">
    <citation type="journal article" date="2023" name="Mol. Phylogenet. Evol.">
        <title>Genome-scale phylogeny and comparative genomics of the fungal order Sordariales.</title>
        <authorList>
            <person name="Hensen N."/>
            <person name="Bonometti L."/>
            <person name="Westerberg I."/>
            <person name="Brannstrom I.O."/>
            <person name="Guillou S."/>
            <person name="Cros-Aarteil S."/>
            <person name="Calhoun S."/>
            <person name="Haridas S."/>
            <person name="Kuo A."/>
            <person name="Mondo S."/>
            <person name="Pangilinan J."/>
            <person name="Riley R."/>
            <person name="LaButti K."/>
            <person name="Andreopoulos B."/>
            <person name="Lipzen A."/>
            <person name="Chen C."/>
            <person name="Yan M."/>
            <person name="Daum C."/>
            <person name="Ng V."/>
            <person name="Clum A."/>
            <person name="Steindorff A."/>
            <person name="Ohm R.A."/>
            <person name="Martin F."/>
            <person name="Silar P."/>
            <person name="Natvig D.O."/>
            <person name="Lalanne C."/>
            <person name="Gautier V."/>
            <person name="Ament-Velasquez S.L."/>
            <person name="Kruys A."/>
            <person name="Hutchinson M.I."/>
            <person name="Powell A.J."/>
            <person name="Barry K."/>
            <person name="Miller A.N."/>
            <person name="Grigoriev I.V."/>
            <person name="Debuchy R."/>
            <person name="Gladieux P."/>
            <person name="Hiltunen Thoren M."/>
            <person name="Johannesson H."/>
        </authorList>
    </citation>
    <scope>NUCLEOTIDE SEQUENCE</scope>
    <source>
        <strain evidence="2">CBS 315.58</strain>
    </source>
</reference>
<proteinExistence type="predicted"/>